<dbReference type="EMBL" id="UYRU01062187">
    <property type="protein sequence ID" value="VDN15340.1"/>
    <property type="molecule type" value="Genomic_DNA"/>
</dbReference>
<evidence type="ECO:0000313" key="1">
    <source>
        <dbReference type="EMBL" id="VDN15340.1"/>
    </source>
</evidence>
<dbReference type="Proteomes" id="UP000281553">
    <property type="component" value="Unassembled WGS sequence"/>
</dbReference>
<evidence type="ECO:0000313" key="2">
    <source>
        <dbReference type="Proteomes" id="UP000281553"/>
    </source>
</evidence>
<accession>A0A3P7LQ43</accession>
<dbReference type="AlphaFoldDB" id="A0A3P7LQ43"/>
<keyword evidence="2" id="KW-1185">Reference proteome</keyword>
<sequence length="117" mass="13299">MAWISAQQDHMQRLPRAGEDRISLLQKDLDICQVESVISRLSDREALNVRFRDIPMKELRASLFTLSSSTAQVNYVYSVGLVYDPLLRTLSKTNMGEAFNAIVFDLRSICAYNSLVL</sequence>
<reference evidence="1 2" key="1">
    <citation type="submission" date="2018-11" db="EMBL/GenBank/DDBJ databases">
        <authorList>
            <consortium name="Pathogen Informatics"/>
        </authorList>
    </citation>
    <scope>NUCLEOTIDE SEQUENCE [LARGE SCALE GENOMIC DNA]</scope>
</reference>
<gene>
    <name evidence="1" type="ORF">DILT_LOCUS11171</name>
</gene>
<proteinExistence type="predicted"/>
<organism evidence="1 2">
    <name type="scientific">Dibothriocephalus latus</name>
    <name type="common">Fish tapeworm</name>
    <name type="synonym">Diphyllobothrium latum</name>
    <dbReference type="NCBI Taxonomy" id="60516"/>
    <lineage>
        <taxon>Eukaryota</taxon>
        <taxon>Metazoa</taxon>
        <taxon>Spiralia</taxon>
        <taxon>Lophotrochozoa</taxon>
        <taxon>Platyhelminthes</taxon>
        <taxon>Cestoda</taxon>
        <taxon>Eucestoda</taxon>
        <taxon>Diphyllobothriidea</taxon>
        <taxon>Diphyllobothriidae</taxon>
        <taxon>Dibothriocephalus</taxon>
    </lineage>
</organism>
<name>A0A3P7LQ43_DIBLA</name>
<protein>
    <submittedName>
        <fullName evidence="1">Uncharacterized protein</fullName>
    </submittedName>
</protein>